<evidence type="ECO:0000256" key="3">
    <source>
        <dbReference type="ARBA" id="ARBA00022833"/>
    </source>
</evidence>
<keyword evidence="1 4" id="KW-0479">Metal-binding</keyword>
<evidence type="ECO:0000313" key="7">
    <source>
        <dbReference type="EMBL" id="KAF7801286.1"/>
    </source>
</evidence>
<sequence>MAEPEKTVKSVDNHQPMQESSNEGVRGSGDIRVSARFDYVRDMCKEYKESGDCRYGDSCVFRKAINKKNFRKRIMNNDEDDHGGSETESRMMKSERKSMKADNKLFFSSKSSTSSGRQDEFDQFFQSSKEIQVEDDRRATRMLETETEFSREARADKLKKRKGTNEKLYEGIKNYTNYKDDGSHHGPLRASPYIRVSVRIDHQLDICKDYKETGYCGYGDSCKFMHDRTDYKSARHLEKEWDEAHKAKRMRSR</sequence>
<feature type="domain" description="C3H1-type" evidence="6">
    <location>
        <begin position="206"/>
        <end position="229"/>
    </location>
</feature>
<dbReference type="Proteomes" id="UP000634136">
    <property type="component" value="Unassembled WGS sequence"/>
</dbReference>
<dbReference type="AlphaFoldDB" id="A0A834SDA6"/>
<evidence type="ECO:0000256" key="2">
    <source>
        <dbReference type="ARBA" id="ARBA00022771"/>
    </source>
</evidence>
<dbReference type="GO" id="GO:0034247">
    <property type="term" value="P:snoRNA splicing"/>
    <property type="evidence" value="ECO:0007669"/>
    <property type="project" value="TreeGrafter"/>
</dbReference>
<feature type="compositionally biased region" description="Basic and acidic residues" evidence="5">
    <location>
        <begin position="82"/>
        <end position="103"/>
    </location>
</feature>
<feature type="compositionally biased region" description="Polar residues" evidence="5">
    <location>
        <begin position="13"/>
        <end position="23"/>
    </location>
</feature>
<dbReference type="InterPro" id="IPR036855">
    <property type="entry name" value="Znf_CCCH_sf"/>
</dbReference>
<dbReference type="PROSITE" id="PS50103">
    <property type="entry name" value="ZF_C3H1"/>
    <property type="match status" value="2"/>
</dbReference>
<evidence type="ECO:0000256" key="5">
    <source>
        <dbReference type="SAM" id="MobiDB-lite"/>
    </source>
</evidence>
<keyword evidence="2 4" id="KW-0863">Zinc-finger</keyword>
<dbReference type="SMART" id="SM00356">
    <property type="entry name" value="ZnF_C3H1"/>
    <property type="match status" value="2"/>
</dbReference>
<dbReference type="Gene3D" id="4.10.1000.10">
    <property type="entry name" value="Zinc finger, CCCH-type"/>
    <property type="match status" value="1"/>
</dbReference>
<protein>
    <submittedName>
        <fullName evidence="7">Zinc finger CCCH domain-containing protein 1</fullName>
    </submittedName>
</protein>
<evidence type="ECO:0000313" key="8">
    <source>
        <dbReference type="Proteomes" id="UP000634136"/>
    </source>
</evidence>
<keyword evidence="8" id="KW-1185">Reference proteome</keyword>
<dbReference type="GO" id="GO:0005684">
    <property type="term" value="C:U2-type spliceosomal complex"/>
    <property type="evidence" value="ECO:0007669"/>
    <property type="project" value="TreeGrafter"/>
</dbReference>
<accession>A0A834SDA6</accession>
<dbReference type="InterPro" id="IPR039971">
    <property type="entry name" value="CWC24-like"/>
</dbReference>
<dbReference type="GO" id="GO:0008270">
    <property type="term" value="F:zinc ion binding"/>
    <property type="evidence" value="ECO:0007669"/>
    <property type="project" value="UniProtKB-KW"/>
</dbReference>
<feature type="region of interest" description="Disordered" evidence="5">
    <location>
        <begin position="75"/>
        <end position="103"/>
    </location>
</feature>
<organism evidence="7 8">
    <name type="scientific">Senna tora</name>
    <dbReference type="NCBI Taxonomy" id="362788"/>
    <lineage>
        <taxon>Eukaryota</taxon>
        <taxon>Viridiplantae</taxon>
        <taxon>Streptophyta</taxon>
        <taxon>Embryophyta</taxon>
        <taxon>Tracheophyta</taxon>
        <taxon>Spermatophyta</taxon>
        <taxon>Magnoliopsida</taxon>
        <taxon>eudicotyledons</taxon>
        <taxon>Gunneridae</taxon>
        <taxon>Pentapetalae</taxon>
        <taxon>rosids</taxon>
        <taxon>fabids</taxon>
        <taxon>Fabales</taxon>
        <taxon>Fabaceae</taxon>
        <taxon>Caesalpinioideae</taxon>
        <taxon>Cassia clade</taxon>
        <taxon>Senna</taxon>
    </lineage>
</organism>
<keyword evidence="3 4" id="KW-0862">Zinc</keyword>
<reference evidence="7" key="1">
    <citation type="submission" date="2020-09" db="EMBL/GenBank/DDBJ databases">
        <title>Genome-Enabled Discovery of Anthraquinone Biosynthesis in Senna tora.</title>
        <authorList>
            <person name="Kang S.-H."/>
            <person name="Pandey R.P."/>
            <person name="Lee C.-M."/>
            <person name="Sim J.-S."/>
            <person name="Jeong J.-T."/>
            <person name="Choi B.-S."/>
            <person name="Jung M."/>
            <person name="Ginzburg D."/>
            <person name="Zhao K."/>
            <person name="Won S.Y."/>
            <person name="Oh T.-J."/>
            <person name="Yu Y."/>
            <person name="Kim N.-H."/>
            <person name="Lee O.R."/>
            <person name="Lee T.-H."/>
            <person name="Bashyal P."/>
            <person name="Kim T.-S."/>
            <person name="Lee W.-H."/>
            <person name="Kawkins C."/>
            <person name="Kim C.-K."/>
            <person name="Kim J.S."/>
            <person name="Ahn B.O."/>
            <person name="Rhee S.Y."/>
            <person name="Sohng J.K."/>
        </authorList>
    </citation>
    <scope>NUCLEOTIDE SEQUENCE</scope>
    <source>
        <tissue evidence="7">Leaf</tissue>
    </source>
</reference>
<feature type="region of interest" description="Disordered" evidence="5">
    <location>
        <begin position="1"/>
        <end position="29"/>
    </location>
</feature>
<dbReference type="InterPro" id="IPR000571">
    <property type="entry name" value="Znf_CCCH"/>
</dbReference>
<dbReference type="PANTHER" id="PTHR12930">
    <property type="entry name" value="ZINC FINGER PROTEIN 183"/>
    <property type="match status" value="1"/>
</dbReference>
<dbReference type="PANTHER" id="PTHR12930:SF0">
    <property type="entry name" value="RING FINGER PROTEIN 113B"/>
    <property type="match status" value="1"/>
</dbReference>
<comment type="caution">
    <text evidence="7">The sequence shown here is derived from an EMBL/GenBank/DDBJ whole genome shotgun (WGS) entry which is preliminary data.</text>
</comment>
<feature type="zinc finger region" description="C3H1-type" evidence="4">
    <location>
        <begin position="206"/>
        <end position="229"/>
    </location>
</feature>
<feature type="compositionally biased region" description="Basic and acidic residues" evidence="5">
    <location>
        <begin position="1"/>
        <end position="12"/>
    </location>
</feature>
<dbReference type="OrthoDB" id="25761at2759"/>
<evidence type="ECO:0000256" key="1">
    <source>
        <dbReference type="ARBA" id="ARBA00022723"/>
    </source>
</evidence>
<dbReference type="SUPFAM" id="SSF90229">
    <property type="entry name" value="CCCH zinc finger"/>
    <property type="match status" value="1"/>
</dbReference>
<dbReference type="EMBL" id="JAAIUW010000013">
    <property type="protein sequence ID" value="KAF7801286.1"/>
    <property type="molecule type" value="Genomic_DNA"/>
</dbReference>
<evidence type="ECO:0000259" key="6">
    <source>
        <dbReference type="PROSITE" id="PS50103"/>
    </source>
</evidence>
<gene>
    <name evidence="7" type="ORF">G2W53_040397</name>
</gene>
<name>A0A834SDA6_9FABA</name>
<feature type="zinc finger region" description="C3H1-type" evidence="4">
    <location>
        <begin position="38"/>
        <end position="66"/>
    </location>
</feature>
<evidence type="ECO:0000256" key="4">
    <source>
        <dbReference type="PROSITE-ProRule" id="PRU00723"/>
    </source>
</evidence>
<feature type="domain" description="C3H1-type" evidence="6">
    <location>
        <begin position="38"/>
        <end position="66"/>
    </location>
</feature>
<dbReference type="Pfam" id="PF00642">
    <property type="entry name" value="zf-CCCH"/>
    <property type="match status" value="2"/>
</dbReference>
<proteinExistence type="predicted"/>